<dbReference type="EMBL" id="CM047747">
    <property type="protein sequence ID" value="KAJ0017829.1"/>
    <property type="molecule type" value="Genomic_DNA"/>
</dbReference>
<dbReference type="Proteomes" id="UP001163603">
    <property type="component" value="Chromosome 12"/>
</dbReference>
<keyword evidence="2" id="KW-1185">Reference proteome</keyword>
<evidence type="ECO:0000313" key="2">
    <source>
        <dbReference type="Proteomes" id="UP001163603"/>
    </source>
</evidence>
<sequence>MELVRVLCEKITRNLDHKGASTLLKQPFLSAAELGICEIVEEIIKAFPDAIWFSNEMNCNAFQLAITNRHKKIFDLVFQTSTADRNLLLMSIDTCGNNILHLVGKLAPQSQLNLIPGAAMQMQRELQWFKAVKNIVHPRFIDDKNYEGKTPAMVFSEEHKELVKEGEQWMKSAASSSSVAAALIATVVFASAIAIPGDYDDDGTPNFHKRREFTIFAVSDTIAMFLSFAAIIMFLSIFTSRYAEKDFLEALPRKLIQCLLLSFSSITWTAIAFACAAYLVFFGENAYGLVLVAVSFSVPTFLFTSSQYPLLIYLLVSTYRPGIFRKKSKHVVY</sequence>
<evidence type="ECO:0000313" key="1">
    <source>
        <dbReference type="EMBL" id="KAJ0017829.1"/>
    </source>
</evidence>
<accession>A0ACC0XHP3</accession>
<proteinExistence type="predicted"/>
<name>A0ACC0XHP3_9ROSI</name>
<reference evidence="2" key="1">
    <citation type="journal article" date="2023" name="G3 (Bethesda)">
        <title>Genome assembly and association tests identify interacting loci associated with vigor, precocity, and sex in interspecific pistachio rootstocks.</title>
        <authorList>
            <person name="Palmer W."/>
            <person name="Jacygrad E."/>
            <person name="Sagayaradj S."/>
            <person name="Cavanaugh K."/>
            <person name="Han R."/>
            <person name="Bertier L."/>
            <person name="Beede B."/>
            <person name="Kafkas S."/>
            <person name="Golino D."/>
            <person name="Preece J."/>
            <person name="Michelmore R."/>
        </authorList>
    </citation>
    <scope>NUCLEOTIDE SEQUENCE [LARGE SCALE GENOMIC DNA]</scope>
</reference>
<organism evidence="1 2">
    <name type="scientific">Pistacia integerrima</name>
    <dbReference type="NCBI Taxonomy" id="434235"/>
    <lineage>
        <taxon>Eukaryota</taxon>
        <taxon>Viridiplantae</taxon>
        <taxon>Streptophyta</taxon>
        <taxon>Embryophyta</taxon>
        <taxon>Tracheophyta</taxon>
        <taxon>Spermatophyta</taxon>
        <taxon>Magnoliopsida</taxon>
        <taxon>eudicotyledons</taxon>
        <taxon>Gunneridae</taxon>
        <taxon>Pentapetalae</taxon>
        <taxon>rosids</taxon>
        <taxon>malvids</taxon>
        <taxon>Sapindales</taxon>
        <taxon>Anacardiaceae</taxon>
        <taxon>Pistacia</taxon>
    </lineage>
</organism>
<protein>
    <submittedName>
        <fullName evidence="1">Uncharacterized protein</fullName>
    </submittedName>
</protein>
<comment type="caution">
    <text evidence="1">The sequence shown here is derived from an EMBL/GenBank/DDBJ whole genome shotgun (WGS) entry which is preliminary data.</text>
</comment>
<gene>
    <name evidence="1" type="ORF">Pint_12053</name>
</gene>